<dbReference type="InterPro" id="IPR002885">
    <property type="entry name" value="PPR_rpt"/>
</dbReference>
<dbReference type="Pfam" id="PF17177">
    <property type="entry name" value="PPR_long"/>
    <property type="match status" value="1"/>
</dbReference>
<reference evidence="3" key="1">
    <citation type="submission" date="2019-10" db="EMBL/GenBank/DDBJ databases">
        <title>Bird 10,000 Genomes (B10K) Project - Family phase.</title>
        <authorList>
            <person name="Zhang G."/>
        </authorList>
    </citation>
    <scope>NUCLEOTIDE SEQUENCE</scope>
    <source>
        <strain evidence="3">B10K-DU-002-57</strain>
        <tissue evidence="3">Muscle</tissue>
    </source>
</reference>
<sequence>VQPPAKPLQAEEWNKLREDFQSPEIFEEVMLNAMIRCNSPVDVAKSLLSHLAKRNGDIPYNVLVKYLTLCVQQGQVSEICDVYDIMKVRFKVLESGAYSLLIKGLSNSNQWRMALTLLEEVKKIMSPSRKCYESCIKAASRHQETKLAFELYNEMLAKEVVPTLDLLQSFFDVSRGTKGAELQKELFGILLYLRENQIYPHKTFMRSIKLWFESLPGRKWRGHLTRIKDSGQCPVCSHQLEDSNLTEEEYSHLSERILRDVIHGTDTFRKTSPE</sequence>
<dbReference type="EMBL" id="WEZZ01031248">
    <property type="protein sequence ID" value="NXP66488.1"/>
    <property type="molecule type" value="Genomic_DNA"/>
</dbReference>
<protein>
    <submittedName>
        <fullName evidence="3">MRPP3 ribonuclease</fullName>
    </submittedName>
</protein>
<dbReference type="InterPro" id="IPR011990">
    <property type="entry name" value="TPR-like_helical_dom_sf"/>
</dbReference>
<dbReference type="GO" id="GO:0097745">
    <property type="term" value="P:mitochondrial tRNA 5'-end processing"/>
    <property type="evidence" value="ECO:0007669"/>
    <property type="project" value="TreeGrafter"/>
</dbReference>
<dbReference type="GO" id="GO:0004526">
    <property type="term" value="F:ribonuclease P activity"/>
    <property type="evidence" value="ECO:0007669"/>
    <property type="project" value="TreeGrafter"/>
</dbReference>
<feature type="non-terminal residue" evidence="3">
    <location>
        <position position="1"/>
    </location>
</feature>
<evidence type="ECO:0000259" key="2">
    <source>
        <dbReference type="Pfam" id="PF17177"/>
    </source>
</evidence>
<feature type="domain" description="PROP1-like PPR" evidence="2">
    <location>
        <begin position="57"/>
        <end position="197"/>
    </location>
</feature>
<evidence type="ECO:0000256" key="1">
    <source>
        <dbReference type="ARBA" id="ARBA00022737"/>
    </source>
</evidence>
<dbReference type="Gene3D" id="1.25.40.10">
    <property type="entry name" value="Tetratricopeptide repeat domain"/>
    <property type="match status" value="1"/>
</dbReference>
<dbReference type="GO" id="GO:0001682">
    <property type="term" value="P:tRNA 5'-leader removal"/>
    <property type="evidence" value="ECO:0007669"/>
    <property type="project" value="TreeGrafter"/>
</dbReference>
<dbReference type="PANTHER" id="PTHR13547:SF1">
    <property type="entry name" value="MITOCHONDRIAL RIBONUCLEASE P CATALYTIC SUBUNIT"/>
    <property type="match status" value="1"/>
</dbReference>
<dbReference type="NCBIfam" id="TIGR00756">
    <property type="entry name" value="PPR"/>
    <property type="match status" value="1"/>
</dbReference>
<keyword evidence="4" id="KW-1185">Reference proteome</keyword>
<dbReference type="Proteomes" id="UP000614263">
    <property type="component" value="Unassembled WGS sequence"/>
</dbReference>
<evidence type="ECO:0000313" key="3">
    <source>
        <dbReference type="EMBL" id="NXP66488.1"/>
    </source>
</evidence>
<dbReference type="InterPro" id="IPR033443">
    <property type="entry name" value="PROP1-like_PPR_dom"/>
</dbReference>
<keyword evidence="1" id="KW-0677">Repeat</keyword>
<dbReference type="PANTHER" id="PTHR13547">
    <property type="match status" value="1"/>
</dbReference>
<dbReference type="GO" id="GO:0030678">
    <property type="term" value="C:mitochondrial ribonuclease P complex"/>
    <property type="evidence" value="ECO:0007669"/>
    <property type="project" value="TreeGrafter"/>
</dbReference>
<accession>A0A852BED9</accession>
<proteinExistence type="predicted"/>
<gene>
    <name evidence="3" type="primary">Mrpp3_1</name>
    <name evidence="3" type="ORF">CHLCYA_R08727</name>
</gene>
<evidence type="ECO:0000313" key="4">
    <source>
        <dbReference type="Proteomes" id="UP000614263"/>
    </source>
</evidence>
<organism evidence="3 4">
    <name type="scientific">Chloropsis cyanopogon</name>
    <dbReference type="NCBI Taxonomy" id="1218682"/>
    <lineage>
        <taxon>Eukaryota</taxon>
        <taxon>Metazoa</taxon>
        <taxon>Chordata</taxon>
        <taxon>Craniata</taxon>
        <taxon>Vertebrata</taxon>
        <taxon>Euteleostomi</taxon>
        <taxon>Archelosauria</taxon>
        <taxon>Archosauria</taxon>
        <taxon>Dinosauria</taxon>
        <taxon>Saurischia</taxon>
        <taxon>Theropoda</taxon>
        <taxon>Coelurosauria</taxon>
        <taxon>Aves</taxon>
        <taxon>Neognathae</taxon>
        <taxon>Neoaves</taxon>
        <taxon>Telluraves</taxon>
        <taxon>Australaves</taxon>
        <taxon>Passeriformes</taxon>
        <taxon>Corvoidea</taxon>
        <taxon>Irenidae</taxon>
        <taxon>Chloropsis</taxon>
    </lineage>
</organism>
<feature type="non-terminal residue" evidence="3">
    <location>
        <position position="274"/>
    </location>
</feature>
<dbReference type="AlphaFoldDB" id="A0A852BED9"/>
<name>A0A852BED9_9CORV</name>
<comment type="caution">
    <text evidence="3">The sequence shown here is derived from an EMBL/GenBank/DDBJ whole genome shotgun (WGS) entry which is preliminary data.</text>
</comment>